<feature type="chain" id="PRO_5025360875" description="non-specific serine/threonine protein kinase" evidence="22">
    <location>
        <begin position="31"/>
        <end position="968"/>
    </location>
</feature>
<feature type="binding site" evidence="21">
    <location>
        <position position="699"/>
    </location>
    <ligand>
        <name>ATP</name>
        <dbReference type="ChEBI" id="CHEBI:30616"/>
    </ligand>
</feature>
<feature type="signal peptide" evidence="22">
    <location>
        <begin position="1"/>
        <end position="30"/>
    </location>
</feature>
<dbReference type="AlphaFoldDB" id="A0A6A2XD08"/>
<evidence type="ECO:0000256" key="9">
    <source>
        <dbReference type="ARBA" id="ARBA00022692"/>
    </source>
</evidence>
<evidence type="ECO:0000256" key="13">
    <source>
        <dbReference type="ARBA" id="ARBA00022777"/>
    </source>
</evidence>
<sequence length="968" mass="106701">MSAVKKLTVFVFRLPFLFLLPSMIISSARSQGEALVQWKNINNLLSLGSWKTLTTSATGIQLPVTFVNLTRFDVKNNSLNGPISIAIGSLSKLVHLDLSSNSFEGNVPSVLGQLPELQYLSLSNNNLNGTIPYQVSTLKKLWYLDLGWNKLDSPDWSRFLAMPLLRYLSLANNSLHLGFLGFIPDCLNLTFLDLSVNNMTGTIPEPVFTNLGQLQYLNLSNNLFQGPLSPNISKLSKLINLHLATNKFNCSIPKSIGFLSDLETLELFENSFEGKIPSSLGQLKKLKILDLHSNGLNSTIPFELGYCSDLTFLALAGNRLTGELPFSLSNLTKISELGLSDNSLSEIGLLTKLQLLFLYNNTLSGPIPSEIGSLKNLIYLILGVNKLSGNLTSTTYLDLALNRLYGELPETISRLTNLQDFSLLGNNFSGRIPQEFGRYIPQLAYVKFANNSFSGELPPELCSGFALLEFTVDGNNLSGSLPACLRNCSGLVRVRLNRNRFTGSITNAFGVHPNLDHIDLSDNQFIGEISPEWGECKILTNLQMEQNQISGKIPAELGKLTRLHVLNLGSNKLTGTIPSELGNLKILSGTTPEGLGNCNKLLSLNLNHDNLSSDIPADGLDSDCWSIPECFPRSLHWKPGIVRKHQRTSSLQFSFNQKELKNAYLEATEDFNEKYCIGQGGSGSVYKALLPTGQVVAVKRLHISDSADVQVINHQSFVNEILMLTEVRHRNIIKLLGLCSYRGLVYLVYEYIEKGSFKSVLYGEEEGDELGWAKRGVQGLAHAIAYLHHDCSPPIIHRDISSSNVLLEAGFEPKVSDFGTARLLDPNSSNWTAVVGSHGYMAQELALSMRLTDKCDVYSFGVVALEVMMGRHPWELLNPFSSSSSAFLYENRETLLKDVLDQRLPSPRGKIAEEVVFVARMSLACANIKAESRPTMRFVAQELSATIQACLSEPLGSITASKLTGYKK</sequence>
<keyword evidence="6" id="KW-0597">Phosphoprotein</keyword>
<keyword evidence="17" id="KW-0675">Receptor</keyword>
<dbReference type="InterPro" id="IPR008266">
    <property type="entry name" value="Tyr_kinase_AS"/>
</dbReference>
<dbReference type="FunFam" id="3.80.10.10:FF:000299">
    <property type="entry name" value="Piriformospora indica-insensitive protein 2"/>
    <property type="match status" value="1"/>
</dbReference>
<evidence type="ECO:0000256" key="11">
    <source>
        <dbReference type="ARBA" id="ARBA00022737"/>
    </source>
</evidence>
<dbReference type="InterPro" id="IPR003591">
    <property type="entry name" value="Leu-rich_rpt_typical-subtyp"/>
</dbReference>
<evidence type="ECO:0000256" key="21">
    <source>
        <dbReference type="PROSITE-ProRule" id="PRU10141"/>
    </source>
</evidence>
<keyword evidence="7" id="KW-0433">Leucine-rich repeat</keyword>
<dbReference type="Pfam" id="PF13855">
    <property type="entry name" value="LRR_8"/>
    <property type="match status" value="2"/>
</dbReference>
<dbReference type="InterPro" id="IPR017441">
    <property type="entry name" value="Protein_kinase_ATP_BS"/>
</dbReference>
<dbReference type="InterPro" id="IPR032675">
    <property type="entry name" value="LRR_dom_sf"/>
</dbReference>
<dbReference type="PROSITE" id="PS00109">
    <property type="entry name" value="PROTEIN_KINASE_TYR"/>
    <property type="match status" value="1"/>
</dbReference>
<dbReference type="GO" id="GO:0051707">
    <property type="term" value="P:response to other organism"/>
    <property type="evidence" value="ECO:0007669"/>
    <property type="project" value="UniProtKB-ARBA"/>
</dbReference>
<dbReference type="PROSITE" id="PS51450">
    <property type="entry name" value="LRR"/>
    <property type="match status" value="1"/>
</dbReference>
<dbReference type="GO" id="GO:0004674">
    <property type="term" value="F:protein serine/threonine kinase activity"/>
    <property type="evidence" value="ECO:0007669"/>
    <property type="project" value="UniProtKB-KW"/>
</dbReference>
<keyword evidence="18" id="KW-0325">Glycoprotein</keyword>
<comment type="catalytic activity">
    <reaction evidence="19">
        <text>L-threonyl-[protein] + ATP = O-phospho-L-threonyl-[protein] + ADP + H(+)</text>
        <dbReference type="Rhea" id="RHEA:46608"/>
        <dbReference type="Rhea" id="RHEA-COMP:11060"/>
        <dbReference type="Rhea" id="RHEA-COMP:11605"/>
        <dbReference type="ChEBI" id="CHEBI:15378"/>
        <dbReference type="ChEBI" id="CHEBI:30013"/>
        <dbReference type="ChEBI" id="CHEBI:30616"/>
        <dbReference type="ChEBI" id="CHEBI:61977"/>
        <dbReference type="ChEBI" id="CHEBI:456216"/>
        <dbReference type="EC" id="2.7.11.1"/>
    </reaction>
</comment>
<dbReference type="SUPFAM" id="SSF52047">
    <property type="entry name" value="RNI-like"/>
    <property type="match status" value="2"/>
</dbReference>
<evidence type="ECO:0000256" key="7">
    <source>
        <dbReference type="ARBA" id="ARBA00022614"/>
    </source>
</evidence>
<dbReference type="FunFam" id="3.80.10.10:FF:000453">
    <property type="entry name" value="Leucine-rich receptor-like protein kinase family protein"/>
    <property type="match status" value="1"/>
</dbReference>
<evidence type="ECO:0000256" key="14">
    <source>
        <dbReference type="ARBA" id="ARBA00022840"/>
    </source>
</evidence>
<name>A0A6A2XD08_HIBSY</name>
<dbReference type="EC" id="2.7.11.1" evidence="3"/>
<reference evidence="24" key="1">
    <citation type="submission" date="2019-09" db="EMBL/GenBank/DDBJ databases">
        <title>Draft genome information of white flower Hibiscus syriacus.</title>
        <authorList>
            <person name="Kim Y.-M."/>
        </authorList>
    </citation>
    <scope>NUCLEOTIDE SEQUENCE [LARGE SCALE GENOMIC DNA]</scope>
    <source>
        <strain evidence="24">YM2019G1</strain>
    </source>
</reference>
<evidence type="ECO:0000256" key="17">
    <source>
        <dbReference type="ARBA" id="ARBA00023170"/>
    </source>
</evidence>
<dbReference type="Pfam" id="PF00560">
    <property type="entry name" value="LRR_1"/>
    <property type="match status" value="7"/>
</dbReference>
<dbReference type="InterPro" id="IPR011009">
    <property type="entry name" value="Kinase-like_dom_sf"/>
</dbReference>
<keyword evidence="11" id="KW-0677">Repeat</keyword>
<feature type="domain" description="Protein kinase" evidence="23">
    <location>
        <begin position="671"/>
        <end position="968"/>
    </location>
</feature>
<keyword evidence="10 22" id="KW-0732">Signal</keyword>
<keyword evidence="5" id="KW-0723">Serine/threonine-protein kinase</keyword>
<keyword evidence="25" id="KW-1185">Reference proteome</keyword>
<dbReference type="GO" id="GO:0006952">
    <property type="term" value="P:defense response"/>
    <property type="evidence" value="ECO:0007669"/>
    <property type="project" value="UniProtKB-ARBA"/>
</dbReference>
<evidence type="ECO:0000256" key="3">
    <source>
        <dbReference type="ARBA" id="ARBA00012513"/>
    </source>
</evidence>
<dbReference type="FunFam" id="3.80.10.10:FF:000413">
    <property type="entry name" value="Inactive leucine-rich repeat receptor-like protein kinase"/>
    <property type="match status" value="1"/>
</dbReference>
<dbReference type="InterPro" id="IPR051716">
    <property type="entry name" value="Plant_RL_S/T_kinase"/>
</dbReference>
<keyword evidence="12 21" id="KW-0547">Nucleotide-binding</keyword>
<keyword evidence="15" id="KW-1133">Transmembrane helix</keyword>
<dbReference type="GO" id="GO:0005524">
    <property type="term" value="F:ATP binding"/>
    <property type="evidence" value="ECO:0007669"/>
    <property type="project" value="UniProtKB-UniRule"/>
</dbReference>
<evidence type="ECO:0000256" key="12">
    <source>
        <dbReference type="ARBA" id="ARBA00022741"/>
    </source>
</evidence>
<dbReference type="FunFam" id="3.80.10.10:FF:000687">
    <property type="entry name" value="Leucine Rich Repeat family protein, expressed"/>
    <property type="match status" value="1"/>
</dbReference>
<keyword evidence="4" id="KW-1003">Cell membrane</keyword>
<evidence type="ECO:0000256" key="5">
    <source>
        <dbReference type="ARBA" id="ARBA00022527"/>
    </source>
</evidence>
<evidence type="ECO:0000256" key="22">
    <source>
        <dbReference type="SAM" id="SignalP"/>
    </source>
</evidence>
<dbReference type="Gene3D" id="3.30.200.20">
    <property type="entry name" value="Phosphorylase Kinase, domain 1"/>
    <property type="match status" value="1"/>
</dbReference>
<keyword evidence="16" id="KW-0472">Membrane</keyword>
<evidence type="ECO:0000259" key="23">
    <source>
        <dbReference type="PROSITE" id="PS50011"/>
    </source>
</evidence>
<evidence type="ECO:0000256" key="10">
    <source>
        <dbReference type="ARBA" id="ARBA00022729"/>
    </source>
</evidence>
<accession>A0A6A2XD08</accession>
<dbReference type="SMART" id="SM00369">
    <property type="entry name" value="LRR_TYP"/>
    <property type="match status" value="6"/>
</dbReference>
<dbReference type="InterPro" id="IPR001611">
    <property type="entry name" value="Leu-rich_rpt"/>
</dbReference>
<evidence type="ECO:0000313" key="24">
    <source>
        <dbReference type="EMBL" id="KAE8673108.1"/>
    </source>
</evidence>
<dbReference type="GO" id="GO:0005886">
    <property type="term" value="C:plasma membrane"/>
    <property type="evidence" value="ECO:0007669"/>
    <property type="project" value="UniProtKB-SubCell"/>
</dbReference>
<dbReference type="PROSITE" id="PS00107">
    <property type="entry name" value="PROTEIN_KINASE_ATP"/>
    <property type="match status" value="1"/>
</dbReference>
<evidence type="ECO:0000256" key="1">
    <source>
        <dbReference type="ARBA" id="ARBA00004236"/>
    </source>
</evidence>
<dbReference type="Gene3D" id="3.80.10.10">
    <property type="entry name" value="Ribonuclease Inhibitor"/>
    <property type="match status" value="3"/>
</dbReference>
<keyword evidence="9" id="KW-0812">Transmembrane</keyword>
<evidence type="ECO:0000256" key="2">
    <source>
        <dbReference type="ARBA" id="ARBA00004479"/>
    </source>
</evidence>
<dbReference type="SUPFAM" id="SSF56112">
    <property type="entry name" value="Protein kinase-like (PK-like)"/>
    <property type="match status" value="1"/>
</dbReference>
<dbReference type="PROSITE" id="PS50011">
    <property type="entry name" value="PROTEIN_KINASE_DOM"/>
    <property type="match status" value="1"/>
</dbReference>
<gene>
    <name evidence="24" type="ORF">F3Y22_tig00111812pilonHSYRG00273</name>
</gene>
<evidence type="ECO:0000256" key="4">
    <source>
        <dbReference type="ARBA" id="ARBA00022475"/>
    </source>
</evidence>
<evidence type="ECO:0000256" key="20">
    <source>
        <dbReference type="ARBA" id="ARBA00048679"/>
    </source>
</evidence>
<evidence type="ECO:0000256" key="18">
    <source>
        <dbReference type="ARBA" id="ARBA00023180"/>
    </source>
</evidence>
<dbReference type="Proteomes" id="UP000436088">
    <property type="component" value="Unassembled WGS sequence"/>
</dbReference>
<evidence type="ECO:0000313" key="25">
    <source>
        <dbReference type="Proteomes" id="UP000436088"/>
    </source>
</evidence>
<dbReference type="Gene3D" id="1.10.510.10">
    <property type="entry name" value="Transferase(Phosphotransferase) domain 1"/>
    <property type="match status" value="1"/>
</dbReference>
<comment type="caution">
    <text evidence="24">The sequence shown here is derived from an EMBL/GenBank/DDBJ whole genome shotgun (WGS) entry which is preliminary data.</text>
</comment>
<evidence type="ECO:0000256" key="8">
    <source>
        <dbReference type="ARBA" id="ARBA00022679"/>
    </source>
</evidence>
<dbReference type="PANTHER" id="PTHR48053">
    <property type="entry name" value="LEUCINE RICH REPEAT FAMILY PROTEIN, EXPRESSED"/>
    <property type="match status" value="1"/>
</dbReference>
<organism evidence="24 25">
    <name type="scientific">Hibiscus syriacus</name>
    <name type="common">Rose of Sharon</name>
    <dbReference type="NCBI Taxonomy" id="106335"/>
    <lineage>
        <taxon>Eukaryota</taxon>
        <taxon>Viridiplantae</taxon>
        <taxon>Streptophyta</taxon>
        <taxon>Embryophyta</taxon>
        <taxon>Tracheophyta</taxon>
        <taxon>Spermatophyta</taxon>
        <taxon>Magnoliopsida</taxon>
        <taxon>eudicotyledons</taxon>
        <taxon>Gunneridae</taxon>
        <taxon>Pentapetalae</taxon>
        <taxon>rosids</taxon>
        <taxon>malvids</taxon>
        <taxon>Malvales</taxon>
        <taxon>Malvaceae</taxon>
        <taxon>Malvoideae</taxon>
        <taxon>Hibiscus</taxon>
    </lineage>
</organism>
<dbReference type="PANTHER" id="PTHR48053:SF149">
    <property type="entry name" value="LEUCINE-RICH REPEAT RECEPTOR-LIKE PROTEIN KINASE FAMILY PROTEIN"/>
    <property type="match status" value="1"/>
</dbReference>
<keyword evidence="8" id="KW-0808">Transferase</keyword>
<protein>
    <recommendedName>
        <fullName evidence="3">non-specific serine/threonine protein kinase</fullName>
        <ecNumber evidence="3">2.7.11.1</ecNumber>
    </recommendedName>
</protein>
<evidence type="ECO:0000256" key="15">
    <source>
        <dbReference type="ARBA" id="ARBA00022989"/>
    </source>
</evidence>
<evidence type="ECO:0000256" key="19">
    <source>
        <dbReference type="ARBA" id="ARBA00047899"/>
    </source>
</evidence>
<proteinExistence type="predicted"/>
<dbReference type="Pfam" id="PF00069">
    <property type="entry name" value="Pkinase"/>
    <property type="match status" value="1"/>
</dbReference>
<dbReference type="FunFam" id="3.30.200.20:FF:000309">
    <property type="entry name" value="Leucine-rich repeat receptor protein kinase MSP1"/>
    <property type="match status" value="1"/>
</dbReference>
<dbReference type="EMBL" id="VEPZ02001436">
    <property type="protein sequence ID" value="KAE8673108.1"/>
    <property type="molecule type" value="Genomic_DNA"/>
</dbReference>
<evidence type="ECO:0000256" key="16">
    <source>
        <dbReference type="ARBA" id="ARBA00023136"/>
    </source>
</evidence>
<comment type="subcellular location">
    <subcellularLocation>
        <location evidence="1">Cell membrane</location>
    </subcellularLocation>
    <subcellularLocation>
        <location evidence="2">Membrane</location>
        <topology evidence="2">Single-pass type I membrane protein</topology>
    </subcellularLocation>
</comment>
<comment type="catalytic activity">
    <reaction evidence="20">
        <text>L-seryl-[protein] + ATP = O-phospho-L-seryl-[protein] + ADP + H(+)</text>
        <dbReference type="Rhea" id="RHEA:17989"/>
        <dbReference type="Rhea" id="RHEA-COMP:9863"/>
        <dbReference type="Rhea" id="RHEA-COMP:11604"/>
        <dbReference type="ChEBI" id="CHEBI:15378"/>
        <dbReference type="ChEBI" id="CHEBI:29999"/>
        <dbReference type="ChEBI" id="CHEBI:30616"/>
        <dbReference type="ChEBI" id="CHEBI:83421"/>
        <dbReference type="ChEBI" id="CHEBI:456216"/>
        <dbReference type="EC" id="2.7.11.1"/>
    </reaction>
</comment>
<keyword evidence="13" id="KW-0418">Kinase</keyword>
<dbReference type="InterPro" id="IPR000719">
    <property type="entry name" value="Prot_kinase_dom"/>
</dbReference>
<dbReference type="GO" id="GO:0009791">
    <property type="term" value="P:post-embryonic development"/>
    <property type="evidence" value="ECO:0007669"/>
    <property type="project" value="UniProtKB-ARBA"/>
</dbReference>
<keyword evidence="14 21" id="KW-0067">ATP-binding</keyword>
<evidence type="ECO:0000256" key="6">
    <source>
        <dbReference type="ARBA" id="ARBA00022553"/>
    </source>
</evidence>